<name>A0AAE8YXZ9_9CAUD</name>
<dbReference type="Proteomes" id="UP000827544">
    <property type="component" value="Segment"/>
</dbReference>
<evidence type="ECO:0000313" key="2">
    <source>
        <dbReference type="Proteomes" id="UP000827544"/>
    </source>
</evidence>
<accession>A0AAE8YXZ9</accession>
<reference evidence="1" key="1">
    <citation type="submission" date="2021-10" db="EMBL/GenBank/DDBJ databases">
        <authorList>
            <person name="Lavering E.D."/>
            <person name="James R."/>
            <person name="Fairholm J.D."/>
            <person name="Ogilvie B.H."/>
            <person name="Thurgood T.L."/>
            <person name="Robison R.A."/>
            <person name="Grose J.H."/>
        </authorList>
    </citation>
    <scope>NUCLEOTIDE SEQUENCE</scope>
</reference>
<keyword evidence="2" id="KW-1185">Reference proteome</keyword>
<dbReference type="EMBL" id="OK499992">
    <property type="protein sequence ID" value="UGO50907.1"/>
    <property type="molecule type" value="Genomic_DNA"/>
</dbReference>
<organism evidence="1 2">
    <name type="scientific">Bacillus phage vB_BanS_Nate</name>
    <dbReference type="NCBI Taxonomy" id="2894788"/>
    <lineage>
        <taxon>Viruses</taxon>
        <taxon>Duplodnaviria</taxon>
        <taxon>Heunggongvirae</taxon>
        <taxon>Uroviricota</taxon>
        <taxon>Caudoviricetes</taxon>
        <taxon>Joanripponvirinae</taxon>
        <taxon>Natevirus</taxon>
        <taxon>Natevirus nate</taxon>
    </lineage>
</organism>
<protein>
    <submittedName>
        <fullName evidence="1">Uncharacterized protein</fullName>
    </submittedName>
</protein>
<gene>
    <name evidence="1" type="ORF">NATE_54</name>
</gene>
<sequence length="108" mass="13181">MGKWNKLRKQIQESLVKLKDEYEMEAVHTLECVLLDMEYLEAEEDKPMFEVIHMCCYDIFDKNPSEEQVKEIGVKIKELYYHDAMKWDWDDTEVRDNVYVWIKKNVKQ</sequence>
<proteinExistence type="predicted"/>
<evidence type="ECO:0000313" key="1">
    <source>
        <dbReference type="EMBL" id="UGO50907.1"/>
    </source>
</evidence>